<dbReference type="EMBL" id="BLLF01000205">
    <property type="protein sequence ID" value="GFH09055.1"/>
    <property type="molecule type" value="Genomic_DNA"/>
</dbReference>
<protein>
    <submittedName>
        <fullName evidence="1">Uncharacterized protein</fullName>
    </submittedName>
</protein>
<comment type="caution">
    <text evidence="1">The sequence shown here is derived from an EMBL/GenBank/DDBJ whole genome shotgun (WGS) entry which is preliminary data.</text>
</comment>
<accession>A0A699YIJ6</accession>
<evidence type="ECO:0000313" key="1">
    <source>
        <dbReference type="EMBL" id="GFH09055.1"/>
    </source>
</evidence>
<evidence type="ECO:0000313" key="2">
    <source>
        <dbReference type="Proteomes" id="UP000485058"/>
    </source>
</evidence>
<proteinExistence type="predicted"/>
<keyword evidence="2" id="KW-1185">Reference proteome</keyword>
<name>A0A699YIJ6_HAELA</name>
<sequence>MALAEEVVQMYSKFTAANVIRHGCIPLAEAIAVRHVSAAMAADCALTPGTTGSTLDDAGPSRPANAVIGMWLQCEALCSAVAAP</sequence>
<gene>
    <name evidence="1" type="ORF">HaLaN_04127</name>
</gene>
<dbReference type="AlphaFoldDB" id="A0A699YIJ6"/>
<reference evidence="1 2" key="1">
    <citation type="submission" date="2020-02" db="EMBL/GenBank/DDBJ databases">
        <title>Draft genome sequence of Haematococcus lacustris strain NIES-144.</title>
        <authorList>
            <person name="Morimoto D."/>
            <person name="Nakagawa S."/>
            <person name="Yoshida T."/>
            <person name="Sawayama S."/>
        </authorList>
    </citation>
    <scope>NUCLEOTIDE SEQUENCE [LARGE SCALE GENOMIC DNA]</scope>
    <source>
        <strain evidence="1 2">NIES-144</strain>
    </source>
</reference>
<dbReference type="Proteomes" id="UP000485058">
    <property type="component" value="Unassembled WGS sequence"/>
</dbReference>
<organism evidence="1 2">
    <name type="scientific">Haematococcus lacustris</name>
    <name type="common">Green alga</name>
    <name type="synonym">Haematococcus pluvialis</name>
    <dbReference type="NCBI Taxonomy" id="44745"/>
    <lineage>
        <taxon>Eukaryota</taxon>
        <taxon>Viridiplantae</taxon>
        <taxon>Chlorophyta</taxon>
        <taxon>core chlorophytes</taxon>
        <taxon>Chlorophyceae</taxon>
        <taxon>CS clade</taxon>
        <taxon>Chlamydomonadales</taxon>
        <taxon>Haematococcaceae</taxon>
        <taxon>Haematococcus</taxon>
    </lineage>
</organism>
<feature type="non-terminal residue" evidence="1">
    <location>
        <position position="1"/>
    </location>
</feature>